<gene>
    <name evidence="1" type="ORF">EDB81DRAFT_763794</name>
</gene>
<dbReference type="Proteomes" id="UP000738349">
    <property type="component" value="Unassembled WGS sequence"/>
</dbReference>
<protein>
    <recommendedName>
        <fullName evidence="3">Tetratricopeptide repeat protein</fullName>
    </recommendedName>
</protein>
<reference evidence="1" key="1">
    <citation type="journal article" date="2021" name="Nat. Commun.">
        <title>Genetic determinants of endophytism in the Arabidopsis root mycobiome.</title>
        <authorList>
            <person name="Mesny F."/>
            <person name="Miyauchi S."/>
            <person name="Thiergart T."/>
            <person name="Pickel B."/>
            <person name="Atanasova L."/>
            <person name="Karlsson M."/>
            <person name="Huettel B."/>
            <person name="Barry K.W."/>
            <person name="Haridas S."/>
            <person name="Chen C."/>
            <person name="Bauer D."/>
            <person name="Andreopoulos W."/>
            <person name="Pangilinan J."/>
            <person name="LaButti K."/>
            <person name="Riley R."/>
            <person name="Lipzen A."/>
            <person name="Clum A."/>
            <person name="Drula E."/>
            <person name="Henrissat B."/>
            <person name="Kohler A."/>
            <person name="Grigoriev I.V."/>
            <person name="Martin F.M."/>
            <person name="Hacquard S."/>
        </authorList>
    </citation>
    <scope>NUCLEOTIDE SEQUENCE</scope>
    <source>
        <strain evidence="1">MPI-CAGE-AT-0147</strain>
    </source>
</reference>
<evidence type="ECO:0000313" key="2">
    <source>
        <dbReference type="Proteomes" id="UP000738349"/>
    </source>
</evidence>
<dbReference type="AlphaFoldDB" id="A0A9P9IU94"/>
<organism evidence="1 2">
    <name type="scientific">Dactylonectria macrodidyma</name>
    <dbReference type="NCBI Taxonomy" id="307937"/>
    <lineage>
        <taxon>Eukaryota</taxon>
        <taxon>Fungi</taxon>
        <taxon>Dikarya</taxon>
        <taxon>Ascomycota</taxon>
        <taxon>Pezizomycotina</taxon>
        <taxon>Sordariomycetes</taxon>
        <taxon>Hypocreomycetidae</taxon>
        <taxon>Hypocreales</taxon>
        <taxon>Nectriaceae</taxon>
        <taxon>Dactylonectria</taxon>
    </lineage>
</organism>
<comment type="caution">
    <text evidence="1">The sequence shown here is derived from an EMBL/GenBank/DDBJ whole genome shotgun (WGS) entry which is preliminary data.</text>
</comment>
<dbReference type="OrthoDB" id="2972126at2759"/>
<accession>A0A9P9IU94</accession>
<evidence type="ECO:0008006" key="3">
    <source>
        <dbReference type="Google" id="ProtNLM"/>
    </source>
</evidence>
<sequence>MNVEGTPDQPPRLGVRFASAVNREELPDVEDADRFIQFSEDLLAKTTQDSVDQATRLHYLGVAYGERYDRMRTIADLARAIELFEESLGLTPLHHGKRASRLEIWQLLITTDA</sequence>
<keyword evidence="2" id="KW-1185">Reference proteome</keyword>
<dbReference type="EMBL" id="JAGMUV010000017">
    <property type="protein sequence ID" value="KAH7131134.1"/>
    <property type="molecule type" value="Genomic_DNA"/>
</dbReference>
<evidence type="ECO:0000313" key="1">
    <source>
        <dbReference type="EMBL" id="KAH7131134.1"/>
    </source>
</evidence>
<proteinExistence type="predicted"/>
<name>A0A9P9IU94_9HYPO</name>